<organism evidence="2 3">
    <name type="scientific">Mesorhizobium delmotii</name>
    <dbReference type="NCBI Taxonomy" id="1631247"/>
    <lineage>
        <taxon>Bacteria</taxon>
        <taxon>Pseudomonadati</taxon>
        <taxon>Pseudomonadota</taxon>
        <taxon>Alphaproteobacteria</taxon>
        <taxon>Hyphomicrobiales</taxon>
        <taxon>Phyllobacteriaceae</taxon>
        <taxon>Mesorhizobium</taxon>
    </lineage>
</organism>
<evidence type="ECO:0000313" key="2">
    <source>
        <dbReference type="EMBL" id="SJM32419.1"/>
    </source>
</evidence>
<evidence type="ECO:0000313" key="3">
    <source>
        <dbReference type="Proteomes" id="UP000245698"/>
    </source>
</evidence>
<name>A0A2P9AMN5_9HYPH</name>
<dbReference type="Proteomes" id="UP000245698">
    <property type="component" value="Unassembled WGS sequence"/>
</dbReference>
<feature type="region of interest" description="Disordered" evidence="1">
    <location>
        <begin position="25"/>
        <end position="66"/>
    </location>
</feature>
<evidence type="ECO:0000256" key="1">
    <source>
        <dbReference type="SAM" id="MobiDB-lite"/>
    </source>
</evidence>
<gene>
    <name evidence="2" type="ORF">BQ8482_290014</name>
</gene>
<sequence>MTAAFDQLISEGYVWAAGTESVGCGRRAAEPGHPGRRFGDGHAPTLSLCSSSDGSAVEQHRREAAA</sequence>
<protein>
    <submittedName>
        <fullName evidence="2">Uncharacterized protein</fullName>
    </submittedName>
</protein>
<keyword evidence="3" id="KW-1185">Reference proteome</keyword>
<dbReference type="EMBL" id="FUIG01000036">
    <property type="protein sequence ID" value="SJM32419.1"/>
    <property type="molecule type" value="Genomic_DNA"/>
</dbReference>
<reference evidence="3" key="1">
    <citation type="submission" date="2016-12" db="EMBL/GenBank/DDBJ databases">
        <authorList>
            <person name="Brunel B."/>
        </authorList>
    </citation>
    <scope>NUCLEOTIDE SEQUENCE [LARGE SCALE GENOMIC DNA]</scope>
</reference>
<proteinExistence type="predicted"/>
<accession>A0A2P9AMN5</accession>
<dbReference type="AlphaFoldDB" id="A0A2P9AMN5"/>